<organism evidence="2 3">
    <name type="scientific">Pinctada imbricata</name>
    <name type="common">Atlantic pearl-oyster</name>
    <name type="synonym">Pinctada martensii</name>
    <dbReference type="NCBI Taxonomy" id="66713"/>
    <lineage>
        <taxon>Eukaryota</taxon>
        <taxon>Metazoa</taxon>
        <taxon>Spiralia</taxon>
        <taxon>Lophotrochozoa</taxon>
        <taxon>Mollusca</taxon>
        <taxon>Bivalvia</taxon>
        <taxon>Autobranchia</taxon>
        <taxon>Pteriomorphia</taxon>
        <taxon>Pterioida</taxon>
        <taxon>Pterioidea</taxon>
        <taxon>Pteriidae</taxon>
        <taxon>Pinctada</taxon>
    </lineage>
</organism>
<reference evidence="2" key="1">
    <citation type="submission" date="2019-08" db="EMBL/GenBank/DDBJ databases">
        <title>The improved chromosome-level genome for the pearl oyster Pinctada fucata martensii using PacBio sequencing and Hi-C.</title>
        <authorList>
            <person name="Zheng Z."/>
        </authorList>
    </citation>
    <scope>NUCLEOTIDE SEQUENCE</scope>
    <source>
        <strain evidence="2">ZZ-2019</strain>
        <tissue evidence="2">Adductor muscle</tissue>
    </source>
</reference>
<sequence>MAGIEKKSLKESALFSDNKSDEPRVKKPRTSDSSDTESLSSSEKSSENDSDRPYVLDRSDSPQIPCVLSKWNRRSLELLNINATFDYDASPLQIFDLIETRKSFLETVQRIRVLMARSSFTQWMKILEMQTSNFTEPNLSSLDQIWPLFRDDLSNSFIPRPDPADIDIPEHLMLWFTR</sequence>
<evidence type="ECO:0000256" key="1">
    <source>
        <dbReference type="SAM" id="MobiDB-lite"/>
    </source>
</evidence>
<accession>A0AA89C5Y3</accession>
<protein>
    <submittedName>
        <fullName evidence="2">Uncharacterized protein</fullName>
    </submittedName>
</protein>
<dbReference type="EMBL" id="VSWD01000005">
    <property type="protein sequence ID" value="KAK3102299.1"/>
    <property type="molecule type" value="Genomic_DNA"/>
</dbReference>
<dbReference type="AlphaFoldDB" id="A0AA89C5Y3"/>
<feature type="compositionally biased region" description="Low complexity" evidence="1">
    <location>
        <begin position="33"/>
        <end position="43"/>
    </location>
</feature>
<feature type="compositionally biased region" description="Basic and acidic residues" evidence="1">
    <location>
        <begin position="1"/>
        <end position="10"/>
    </location>
</feature>
<evidence type="ECO:0000313" key="3">
    <source>
        <dbReference type="Proteomes" id="UP001186944"/>
    </source>
</evidence>
<evidence type="ECO:0000313" key="2">
    <source>
        <dbReference type="EMBL" id="KAK3102299.1"/>
    </source>
</evidence>
<keyword evidence="3" id="KW-1185">Reference proteome</keyword>
<feature type="compositionally biased region" description="Basic and acidic residues" evidence="1">
    <location>
        <begin position="44"/>
        <end position="58"/>
    </location>
</feature>
<dbReference type="Proteomes" id="UP001186944">
    <property type="component" value="Unassembled WGS sequence"/>
</dbReference>
<gene>
    <name evidence="2" type="ORF">FSP39_010330</name>
</gene>
<proteinExistence type="predicted"/>
<feature type="compositionally biased region" description="Basic and acidic residues" evidence="1">
    <location>
        <begin position="18"/>
        <end position="32"/>
    </location>
</feature>
<feature type="region of interest" description="Disordered" evidence="1">
    <location>
        <begin position="1"/>
        <end position="58"/>
    </location>
</feature>
<comment type="caution">
    <text evidence="2">The sequence shown here is derived from an EMBL/GenBank/DDBJ whole genome shotgun (WGS) entry which is preliminary data.</text>
</comment>
<name>A0AA89C5Y3_PINIB</name>